<dbReference type="CDD" id="cd07043">
    <property type="entry name" value="STAS_anti-anti-sigma_factors"/>
    <property type="match status" value="1"/>
</dbReference>
<protein>
    <recommendedName>
        <fullName evidence="2">Anti-sigma factor antagonist</fullName>
    </recommendedName>
</protein>
<dbReference type="NCBIfam" id="TIGR00377">
    <property type="entry name" value="ant_ant_sig"/>
    <property type="match status" value="1"/>
</dbReference>
<dbReference type="GO" id="GO:0043856">
    <property type="term" value="F:anti-sigma factor antagonist activity"/>
    <property type="evidence" value="ECO:0007669"/>
    <property type="project" value="InterPro"/>
</dbReference>
<evidence type="ECO:0000313" key="5">
    <source>
        <dbReference type="Proteomes" id="UP000010483"/>
    </source>
</evidence>
<dbReference type="BioCyc" id="CSTA292563:G1353-1780-MONOMER"/>
<dbReference type="SUPFAM" id="SSF52091">
    <property type="entry name" value="SpoIIaa-like"/>
    <property type="match status" value="1"/>
</dbReference>
<reference evidence="5" key="1">
    <citation type="journal article" date="2013" name="Proc. Natl. Acad. Sci. U.S.A.">
        <title>Improving the coverage of the cyanobacterial phylum using diversity-driven genome sequencing.</title>
        <authorList>
            <person name="Shih P.M."/>
            <person name="Wu D."/>
            <person name="Latifi A."/>
            <person name="Axen S.D."/>
            <person name="Fewer D.P."/>
            <person name="Talla E."/>
            <person name="Calteau A."/>
            <person name="Cai F."/>
            <person name="Tandeau de Marsac N."/>
            <person name="Rippka R."/>
            <person name="Herdman M."/>
            <person name="Sivonen K."/>
            <person name="Coursin T."/>
            <person name="Laurent T."/>
            <person name="Goodwin L."/>
            <person name="Nolan M."/>
            <person name="Davenport K.W."/>
            <person name="Han C.S."/>
            <person name="Rubin E.M."/>
            <person name="Eisen J.A."/>
            <person name="Woyke T."/>
            <person name="Gugger M."/>
            <person name="Kerfeld C.A."/>
        </authorList>
    </citation>
    <scope>NUCLEOTIDE SEQUENCE [LARGE SCALE GENOMIC DNA]</scope>
    <source>
        <strain evidence="5">ATCC 29140 / PCC 7202</strain>
    </source>
</reference>
<dbReference type="PROSITE" id="PS50801">
    <property type="entry name" value="STAS"/>
    <property type="match status" value="1"/>
</dbReference>
<dbReference type="InterPro" id="IPR036513">
    <property type="entry name" value="STAS_dom_sf"/>
</dbReference>
<dbReference type="Gene3D" id="3.30.750.24">
    <property type="entry name" value="STAS domain"/>
    <property type="match status" value="1"/>
</dbReference>
<accession>K9YMU9</accession>
<dbReference type="KEGG" id="csn:Cyast_1774"/>
<proteinExistence type="inferred from homology"/>
<evidence type="ECO:0000313" key="4">
    <source>
        <dbReference type="EMBL" id="AFZ47730.1"/>
    </source>
</evidence>
<organism evidence="4 5">
    <name type="scientific">Cyanobacterium stanieri (strain ATCC 29140 / PCC 7202)</name>
    <dbReference type="NCBI Taxonomy" id="292563"/>
    <lineage>
        <taxon>Bacteria</taxon>
        <taxon>Bacillati</taxon>
        <taxon>Cyanobacteriota</taxon>
        <taxon>Cyanophyceae</taxon>
        <taxon>Oscillatoriophycideae</taxon>
        <taxon>Chroococcales</taxon>
        <taxon>Geminocystaceae</taxon>
        <taxon>Cyanobacterium</taxon>
    </lineage>
</organism>
<name>K9YMU9_CYASC</name>
<dbReference type="eggNOG" id="COG1366">
    <property type="taxonomic scope" value="Bacteria"/>
</dbReference>
<dbReference type="InterPro" id="IPR002645">
    <property type="entry name" value="STAS_dom"/>
</dbReference>
<dbReference type="Proteomes" id="UP000010483">
    <property type="component" value="Chromosome"/>
</dbReference>
<sequence length="105" mass="11386">MALDLTLTVENEVAKITLAGELDGSNAADFKTKIEEAAAAEPKKLVLFMNDLEFMASAGLRVLVFSKQKMGAGVDVYVVGADEMILETIEKTGLHHSLIIQETFE</sequence>
<feature type="domain" description="STAS" evidence="3">
    <location>
        <begin position="3"/>
        <end position="105"/>
    </location>
</feature>
<evidence type="ECO:0000256" key="2">
    <source>
        <dbReference type="RuleBase" id="RU003749"/>
    </source>
</evidence>
<dbReference type="InterPro" id="IPR003658">
    <property type="entry name" value="Anti-sigma_ant"/>
</dbReference>
<dbReference type="AlphaFoldDB" id="K9YMU9"/>
<dbReference type="Pfam" id="PF01740">
    <property type="entry name" value="STAS"/>
    <property type="match status" value="1"/>
</dbReference>
<dbReference type="PANTHER" id="PTHR33495">
    <property type="entry name" value="ANTI-SIGMA FACTOR ANTAGONIST TM_1081-RELATED-RELATED"/>
    <property type="match status" value="1"/>
</dbReference>
<comment type="similarity">
    <text evidence="1 2">Belongs to the anti-sigma-factor antagonist family.</text>
</comment>
<dbReference type="EMBL" id="CP003940">
    <property type="protein sequence ID" value="AFZ47730.1"/>
    <property type="molecule type" value="Genomic_DNA"/>
</dbReference>
<dbReference type="HOGENOM" id="CLU_115403_3_1_3"/>
<evidence type="ECO:0000256" key="1">
    <source>
        <dbReference type="ARBA" id="ARBA00009013"/>
    </source>
</evidence>
<gene>
    <name evidence="4" type="ordered locus">Cyast_1774</name>
</gene>
<dbReference type="STRING" id="292563.Cyast_1774"/>
<keyword evidence="5" id="KW-1185">Reference proteome</keyword>
<evidence type="ECO:0000259" key="3">
    <source>
        <dbReference type="PROSITE" id="PS50801"/>
    </source>
</evidence>
<dbReference type="PANTHER" id="PTHR33495:SF14">
    <property type="entry name" value="ANTI-SIGMA FACTOR ANTAGONIST"/>
    <property type="match status" value="1"/>
</dbReference>